<feature type="binding site" evidence="10">
    <location>
        <position position="713"/>
    </location>
    <ligand>
        <name>S-adenosyl-L-methionine</name>
        <dbReference type="ChEBI" id="CHEBI:59789"/>
    </ligand>
</feature>
<evidence type="ECO:0000256" key="6">
    <source>
        <dbReference type="ARBA" id="ARBA00022694"/>
    </source>
</evidence>
<dbReference type="InterPro" id="IPR029063">
    <property type="entry name" value="SAM-dependent_MTases_sf"/>
</dbReference>
<keyword evidence="3 10" id="KW-0489">Methyltransferase</keyword>
<dbReference type="FunFam" id="3.30.300.110:FF:000001">
    <property type="entry name" value="tRNA (guanine(37)-N1)-methyltransferase"/>
    <property type="match status" value="1"/>
</dbReference>
<dbReference type="GO" id="GO:0016765">
    <property type="term" value="F:transferase activity, transferring alkyl or aryl (other than methyl) groups"/>
    <property type="evidence" value="ECO:0007669"/>
    <property type="project" value="InterPro"/>
</dbReference>
<keyword evidence="12" id="KW-1133">Transmembrane helix</keyword>
<dbReference type="EC" id="2.1.1.228" evidence="10"/>
<organism evidence="14 15">
    <name type="scientific">Immersiella caudata</name>
    <dbReference type="NCBI Taxonomy" id="314043"/>
    <lineage>
        <taxon>Eukaryota</taxon>
        <taxon>Fungi</taxon>
        <taxon>Dikarya</taxon>
        <taxon>Ascomycota</taxon>
        <taxon>Pezizomycotina</taxon>
        <taxon>Sordariomycetes</taxon>
        <taxon>Sordariomycetidae</taxon>
        <taxon>Sordariales</taxon>
        <taxon>Lasiosphaeriaceae</taxon>
        <taxon>Immersiella</taxon>
    </lineage>
</organism>
<protein>
    <recommendedName>
        <fullName evidence="10">tRNA (guanine(37)-N1)-methyltransferase</fullName>
        <ecNumber evidence="10">2.1.1.228</ecNumber>
    </recommendedName>
    <alternativeName>
        <fullName evidence="10">M1G-methyltransferase</fullName>
    </alternativeName>
    <alternativeName>
        <fullName evidence="10">tRNA [GM37] methyltransferase</fullName>
    </alternativeName>
    <alternativeName>
        <fullName evidence="10">tRNA methyltransferase 5</fullName>
    </alternativeName>
</protein>
<evidence type="ECO:0000256" key="2">
    <source>
        <dbReference type="ARBA" id="ARBA00022490"/>
    </source>
</evidence>
<dbReference type="GO" id="GO:0002939">
    <property type="term" value="P:tRNA N1-guanine methylation"/>
    <property type="evidence" value="ECO:0007669"/>
    <property type="project" value="TreeGrafter"/>
</dbReference>
<dbReference type="AlphaFoldDB" id="A0AA39XHP3"/>
<accession>A0AA39XHP3</accession>
<dbReference type="Pfam" id="PF02475">
    <property type="entry name" value="TRM5-TYW2_MTfase"/>
    <property type="match status" value="1"/>
</dbReference>
<keyword evidence="4 10" id="KW-0808">Transferase</keyword>
<feature type="region of interest" description="Disordered" evidence="11">
    <location>
        <begin position="34"/>
        <end position="53"/>
    </location>
</feature>
<evidence type="ECO:0000256" key="1">
    <source>
        <dbReference type="ARBA" id="ARBA00009775"/>
    </source>
</evidence>
<keyword evidence="2 10" id="KW-0963">Cytoplasm</keyword>
<dbReference type="GO" id="GO:0005634">
    <property type="term" value="C:nucleus"/>
    <property type="evidence" value="ECO:0007669"/>
    <property type="project" value="UniProtKB-SubCell"/>
</dbReference>
<evidence type="ECO:0000256" key="9">
    <source>
        <dbReference type="ARBA" id="ARBA00047783"/>
    </source>
</evidence>
<feature type="binding site" evidence="10">
    <location>
        <begin position="629"/>
        <end position="630"/>
    </location>
    <ligand>
        <name>S-adenosyl-L-methionine</name>
        <dbReference type="ChEBI" id="CHEBI:59789"/>
    </ligand>
</feature>
<evidence type="ECO:0000256" key="4">
    <source>
        <dbReference type="ARBA" id="ARBA00022679"/>
    </source>
</evidence>
<dbReference type="CDD" id="cd02440">
    <property type="entry name" value="AdoMet_MTases"/>
    <property type="match status" value="1"/>
</dbReference>
<keyword evidence="12" id="KW-0472">Membrane</keyword>
<dbReference type="Pfam" id="PF25133">
    <property type="entry name" value="TYW2_N_2"/>
    <property type="match status" value="1"/>
</dbReference>
<dbReference type="HAMAP" id="MF_03152">
    <property type="entry name" value="TRM5"/>
    <property type="match status" value="1"/>
</dbReference>
<evidence type="ECO:0000256" key="11">
    <source>
        <dbReference type="SAM" id="MobiDB-lite"/>
    </source>
</evidence>
<keyword evidence="7 10" id="KW-0496">Mitochondrion</keyword>
<dbReference type="InterPro" id="IPR056744">
    <property type="entry name" value="TRM5/TYW2-like_N"/>
</dbReference>
<keyword evidence="15" id="KW-1185">Reference proteome</keyword>
<dbReference type="Gene3D" id="3.40.50.150">
    <property type="entry name" value="Vaccinia Virus protein VP39"/>
    <property type="match status" value="1"/>
</dbReference>
<dbReference type="Gene3D" id="3.30.300.110">
    <property type="entry name" value="Met-10+ protein-like domains"/>
    <property type="match status" value="1"/>
</dbReference>
<dbReference type="InterPro" id="IPR056743">
    <property type="entry name" value="TRM5-TYW2-like_MTfase"/>
</dbReference>
<feature type="transmembrane region" description="Helical" evidence="12">
    <location>
        <begin position="63"/>
        <end position="84"/>
    </location>
</feature>
<dbReference type="PROSITE" id="PS51684">
    <property type="entry name" value="SAM_MT_TRM5_TYW2"/>
    <property type="match status" value="1"/>
</dbReference>
<dbReference type="Gene3D" id="3.40.1180.10">
    <property type="entry name" value="Decaprenyl diphosphate synthase-like"/>
    <property type="match status" value="1"/>
</dbReference>
<comment type="similarity">
    <text evidence="1">Belongs to the class I-like SAM-binding methyltransferase superfamily. TRM5/TYW2 family.</text>
</comment>
<evidence type="ECO:0000256" key="8">
    <source>
        <dbReference type="ARBA" id="ARBA00023242"/>
    </source>
</evidence>
<name>A0AA39XHP3_9PEZI</name>
<dbReference type="Proteomes" id="UP001175000">
    <property type="component" value="Unassembled WGS sequence"/>
</dbReference>
<comment type="catalytic activity">
    <reaction evidence="9 10">
        <text>guanosine(37) in tRNA + S-adenosyl-L-methionine = N(1)-methylguanosine(37) in tRNA + S-adenosyl-L-homocysteine + H(+)</text>
        <dbReference type="Rhea" id="RHEA:36899"/>
        <dbReference type="Rhea" id="RHEA-COMP:10145"/>
        <dbReference type="Rhea" id="RHEA-COMP:10147"/>
        <dbReference type="ChEBI" id="CHEBI:15378"/>
        <dbReference type="ChEBI" id="CHEBI:57856"/>
        <dbReference type="ChEBI" id="CHEBI:59789"/>
        <dbReference type="ChEBI" id="CHEBI:73542"/>
        <dbReference type="ChEBI" id="CHEBI:74269"/>
        <dbReference type="EC" id="2.1.1.228"/>
    </reaction>
</comment>
<evidence type="ECO:0000256" key="10">
    <source>
        <dbReference type="HAMAP-Rule" id="MF_03152"/>
    </source>
</evidence>
<comment type="similarity">
    <text evidence="10">Belongs to the TRM5 / TYW2 family.</text>
</comment>
<dbReference type="PANTHER" id="PTHR23245:SF36">
    <property type="entry name" value="TRNA (GUANINE(37)-N1)-METHYLTRANSFERASE"/>
    <property type="match status" value="1"/>
</dbReference>
<comment type="subcellular location">
    <subcellularLocation>
        <location evidence="10">Mitochondrion matrix</location>
    </subcellularLocation>
    <subcellularLocation>
        <location evidence="10">Nucleus</location>
    </subcellularLocation>
    <subcellularLocation>
        <location evidence="10">Cytoplasm</location>
    </subcellularLocation>
    <text evidence="10">Predominantly in the mitochondria and in the nucleus.</text>
</comment>
<feature type="binding site" evidence="10">
    <location>
        <position position="591"/>
    </location>
    <ligand>
        <name>S-adenosyl-L-methionine</name>
        <dbReference type="ChEBI" id="CHEBI:59789"/>
    </ligand>
</feature>
<dbReference type="EMBL" id="JAULSU010000001">
    <property type="protein sequence ID" value="KAK0633522.1"/>
    <property type="molecule type" value="Genomic_DNA"/>
</dbReference>
<comment type="caution">
    <text evidence="14">The sequence shown here is derived from an EMBL/GenBank/DDBJ whole genome shotgun (WGS) entry which is preliminary data.</text>
</comment>
<evidence type="ECO:0000259" key="13">
    <source>
        <dbReference type="PROSITE" id="PS51684"/>
    </source>
</evidence>
<comment type="subunit">
    <text evidence="10">Monomer.</text>
</comment>
<feature type="region of interest" description="Disordered" evidence="11">
    <location>
        <begin position="678"/>
        <end position="698"/>
    </location>
</feature>
<evidence type="ECO:0000256" key="5">
    <source>
        <dbReference type="ARBA" id="ARBA00022691"/>
    </source>
</evidence>
<feature type="domain" description="SAM-dependent methyltransferase TRM5/TYW2-type" evidence="13">
    <location>
        <begin position="500"/>
        <end position="811"/>
    </location>
</feature>
<dbReference type="InterPro" id="IPR025792">
    <property type="entry name" value="tRNA_Gua_MeTrfase_euk"/>
</dbReference>
<proteinExistence type="inferred from homology"/>
<feature type="binding site" evidence="10">
    <location>
        <begin position="657"/>
        <end position="658"/>
    </location>
    <ligand>
        <name>S-adenosyl-L-methionine</name>
        <dbReference type="ChEBI" id="CHEBI:59789"/>
    </ligand>
</feature>
<reference evidence="14" key="1">
    <citation type="submission" date="2023-06" db="EMBL/GenBank/DDBJ databases">
        <title>Genome-scale phylogeny and comparative genomics of the fungal order Sordariales.</title>
        <authorList>
            <consortium name="Lawrence Berkeley National Laboratory"/>
            <person name="Hensen N."/>
            <person name="Bonometti L."/>
            <person name="Westerberg I."/>
            <person name="Brannstrom I.O."/>
            <person name="Guillou S."/>
            <person name="Cros-Aarteil S."/>
            <person name="Calhoun S."/>
            <person name="Haridas S."/>
            <person name="Kuo A."/>
            <person name="Mondo S."/>
            <person name="Pangilinan J."/>
            <person name="Riley R."/>
            <person name="Labutti K."/>
            <person name="Andreopoulos B."/>
            <person name="Lipzen A."/>
            <person name="Chen C."/>
            <person name="Yanf M."/>
            <person name="Daum C."/>
            <person name="Ng V."/>
            <person name="Clum A."/>
            <person name="Steindorff A."/>
            <person name="Ohm R."/>
            <person name="Martin F."/>
            <person name="Silar P."/>
            <person name="Natvig D."/>
            <person name="Lalanne C."/>
            <person name="Gautier V."/>
            <person name="Ament-Velasquez S.L."/>
            <person name="Kruys A."/>
            <person name="Hutchinson M.I."/>
            <person name="Powell A.J."/>
            <person name="Barry K."/>
            <person name="Miller A.N."/>
            <person name="Grigoriev I.V."/>
            <person name="Debuchy R."/>
            <person name="Gladieux P."/>
            <person name="Thoren M.H."/>
            <person name="Johannesson H."/>
        </authorList>
    </citation>
    <scope>NUCLEOTIDE SEQUENCE</scope>
    <source>
        <strain evidence="14">CBS 606.72</strain>
    </source>
</reference>
<keyword evidence="12" id="KW-0812">Transmembrane</keyword>
<evidence type="ECO:0000256" key="3">
    <source>
        <dbReference type="ARBA" id="ARBA00022603"/>
    </source>
</evidence>
<dbReference type="GO" id="GO:0052906">
    <property type="term" value="F:tRNA (guanine(37)-N1)-methyltransferase activity"/>
    <property type="evidence" value="ECO:0007669"/>
    <property type="project" value="UniProtKB-UniRule"/>
</dbReference>
<sequence>MPFNTKDLRAYRRDERYGHQLMTAEERIKLLKPYLPSPPPKTSAQRAEARAREKKSRLGVRRFLRTQLHLLVFTIIHFFFSLYIRLRQAKHAVVNQIYSVYHYHHRTPELIQSDVKGLRRLPRHLSVILTLEDHGRGGAGLEKLVNEAAEIAAWCASAGIPELSIYEKTGILKGYISDTQRAVAQKLATYFGPNFPALSMRAPHTPAIETPASPHAARADGQAYKGLSVLLLSAEDGRDSIVDLTKTLTEMSQRNKLSSADISIELVDAELSESIMDEPDLLILFGPHVELSGYPPWQIRLTEIFHVQDNTRVGYQVFYRALTKFAQAQMRMAVFMTTSHNRADAAASPPAPGQNTLPKREMTIFRPPIVRSGANALNRALFLKKVTIAAAAVNDNRNISKYRKELEKKKKLLYAERISPIASHPDQTLAAQGRKCLLLDVGVKAEAPETWGAELEEGVRSEELAVMPYELQLGYDYWSYQDVMTSVLPEELHGEIPSGFNTAGHVAHLNLRDQYLPYKKVVAEVLLDKNTHIKTVINKVDNVGAESQFRTFQYEVLVGKDDLNVQVAENNCTFEFDYAKVYWNSKLETEHRRLVDLFKPGEVVCDVMAGIGPFAIPAGKRGVFVWANDMNPESYKYLKQGVEKNKVQAFVRPFCEDGRTFIHNAADSVLAASEKGEYASVPQKRHSKSKPGTPAPKPLHVPIPQTISHFVMNLPASAIEFLGCYRGLYAGKETLFEPSTGTKLPMVHVHCFSIKLDDDTPLKDICERITKEIGVVMKPGDPENEHEVAVHNVRDVAPAKRMFCASFRLPREVAFASSTSRV</sequence>
<dbReference type="GO" id="GO:0070901">
    <property type="term" value="P:mitochondrial tRNA methylation"/>
    <property type="evidence" value="ECO:0007669"/>
    <property type="project" value="TreeGrafter"/>
</dbReference>
<dbReference type="SUPFAM" id="SSF53335">
    <property type="entry name" value="S-adenosyl-L-methionine-dependent methyltransferases"/>
    <property type="match status" value="1"/>
</dbReference>
<evidence type="ECO:0000256" key="7">
    <source>
        <dbReference type="ARBA" id="ARBA00023128"/>
    </source>
</evidence>
<keyword evidence="8 10" id="KW-0539">Nucleus</keyword>
<dbReference type="InterPro" id="IPR030382">
    <property type="entry name" value="MeTrfase_TRM5/TYW2"/>
</dbReference>
<dbReference type="PANTHER" id="PTHR23245">
    <property type="entry name" value="TRNA METHYLTRANSFERASE"/>
    <property type="match status" value="1"/>
</dbReference>
<dbReference type="SUPFAM" id="SSF64005">
    <property type="entry name" value="Undecaprenyl diphosphate synthase"/>
    <property type="match status" value="1"/>
</dbReference>
<evidence type="ECO:0000313" key="14">
    <source>
        <dbReference type="EMBL" id="KAK0633522.1"/>
    </source>
</evidence>
<keyword evidence="6 10" id="KW-0819">tRNA processing</keyword>
<evidence type="ECO:0000256" key="12">
    <source>
        <dbReference type="SAM" id="Phobius"/>
    </source>
</evidence>
<evidence type="ECO:0000313" key="15">
    <source>
        <dbReference type="Proteomes" id="UP001175000"/>
    </source>
</evidence>
<comment type="function">
    <text evidence="10">Specifically methylates the N1 position of guanosine-37 in various cytoplasmic and mitochondrial tRNAs. Methylation is not dependent on the nature of the nucleoside 5' of the target nucleoside. This is the first step in the biosynthesis of wybutosine (yW), a modified base adjacent to the anticodon of tRNAs and required for accurate decoding.</text>
</comment>
<keyword evidence="5 10" id="KW-0949">S-adenosyl-L-methionine</keyword>
<gene>
    <name evidence="10" type="primary">TRM5</name>
    <name evidence="14" type="ORF">B0T14DRAFT_533721</name>
</gene>
<dbReference type="GO" id="GO:0005759">
    <property type="term" value="C:mitochondrial matrix"/>
    <property type="evidence" value="ECO:0007669"/>
    <property type="project" value="UniProtKB-SubCell"/>
</dbReference>
<dbReference type="InterPro" id="IPR036424">
    <property type="entry name" value="UPP_synth-like_sf"/>
</dbReference>